<feature type="chain" id="PRO_5021373415" evidence="1">
    <location>
        <begin position="20"/>
        <end position="149"/>
    </location>
</feature>
<dbReference type="EnsemblMetazoa" id="AFUN018529-RA">
    <property type="protein sequence ID" value="AFUN018529-PA"/>
    <property type="gene ID" value="AFUN018529"/>
</dbReference>
<evidence type="ECO:0000256" key="1">
    <source>
        <dbReference type="SAM" id="SignalP"/>
    </source>
</evidence>
<organism evidence="2">
    <name type="scientific">Anopheles funestus</name>
    <name type="common">African malaria mosquito</name>
    <dbReference type="NCBI Taxonomy" id="62324"/>
    <lineage>
        <taxon>Eukaryota</taxon>
        <taxon>Metazoa</taxon>
        <taxon>Ecdysozoa</taxon>
        <taxon>Arthropoda</taxon>
        <taxon>Hexapoda</taxon>
        <taxon>Insecta</taxon>
        <taxon>Pterygota</taxon>
        <taxon>Neoptera</taxon>
        <taxon>Endopterygota</taxon>
        <taxon>Diptera</taxon>
        <taxon>Nematocera</taxon>
        <taxon>Culicoidea</taxon>
        <taxon>Culicidae</taxon>
        <taxon>Anophelinae</taxon>
        <taxon>Anopheles</taxon>
    </lineage>
</organism>
<proteinExistence type="predicted"/>
<accession>A0A4Y0BEW1</accession>
<feature type="signal peptide" evidence="1">
    <location>
        <begin position="1"/>
        <end position="19"/>
    </location>
</feature>
<dbReference type="VEuPathDB" id="VectorBase:AFUN018529"/>
<sequence length="149" mass="17122">MIIKCVFSVLLLLVPRTESFFMRDSTCDMVKNQLQLIDDTINDAFRSIQSASSYTTYTVDERLAQLFSSYSDYLASKQQYEKQVSTFVEGKLKQFSIPANGLEGNLSQLKKIFSAVEDRNAFQRLQVVKQKRRNKISKPYSTHNSPDNT</sequence>
<reference evidence="2" key="1">
    <citation type="submission" date="2020-05" db="UniProtKB">
        <authorList>
            <consortium name="EnsemblMetazoa"/>
        </authorList>
    </citation>
    <scope>IDENTIFICATION</scope>
    <source>
        <strain evidence="2">FUMOZ</strain>
    </source>
</reference>
<name>A0A4Y0BEW1_ANOFN</name>
<dbReference type="AlphaFoldDB" id="A0A4Y0BEW1"/>
<keyword evidence="1" id="KW-0732">Signal</keyword>
<evidence type="ECO:0000313" key="2">
    <source>
        <dbReference type="EnsemblMetazoa" id="AFUN018529-PA"/>
    </source>
</evidence>
<protein>
    <submittedName>
        <fullName evidence="2">Uncharacterized protein</fullName>
    </submittedName>
</protein>